<keyword evidence="1" id="KW-1133">Transmembrane helix</keyword>
<dbReference type="Proteomes" id="UP000055136">
    <property type="component" value="Chromosome"/>
</dbReference>
<gene>
    <name evidence="3" type="ORF">Tel_12435</name>
</gene>
<evidence type="ECO:0000256" key="1">
    <source>
        <dbReference type="SAM" id="Phobius"/>
    </source>
</evidence>
<feature type="domain" description="Inner membrane protein YgaP-like transmembrane" evidence="2">
    <location>
        <begin position="16"/>
        <end position="81"/>
    </location>
</feature>
<organism evidence="3 4">
    <name type="scientific">Candidatus Tenderia electrophaga</name>
    <dbReference type="NCBI Taxonomy" id="1748243"/>
    <lineage>
        <taxon>Bacteria</taxon>
        <taxon>Pseudomonadati</taxon>
        <taxon>Pseudomonadota</taxon>
        <taxon>Gammaproteobacteria</taxon>
        <taxon>Candidatus Tenderiales</taxon>
        <taxon>Candidatus Tenderiaceae</taxon>
        <taxon>Candidatus Tenderia</taxon>
    </lineage>
</organism>
<name>A0A0S2TFG6_9GAMM</name>
<reference evidence="3" key="1">
    <citation type="submission" date="2015-10" db="EMBL/GenBank/DDBJ databases">
        <title>Description of Candidatus Tenderia electrophaga gen. nov, sp. nov., an Uncultivated Electroautotroph from a Biocathode Enrichment.</title>
        <authorList>
            <person name="Eddie B.J."/>
            <person name="Malanoski A.P."/>
            <person name="Wang Z."/>
            <person name="Hall R.J."/>
            <person name="Oh S.D."/>
            <person name="Heiner C."/>
            <person name="Lin B."/>
            <person name="Strycharz-Glaven S.M."/>
        </authorList>
    </citation>
    <scope>NUCLEOTIDE SEQUENCE [LARGE SCALE GENOMIC DNA]</scope>
    <source>
        <strain evidence="3">NRL1</strain>
    </source>
</reference>
<dbReference type="Pfam" id="PF11127">
    <property type="entry name" value="YgaP-like_TM"/>
    <property type="match status" value="1"/>
</dbReference>
<proteinExistence type="predicted"/>
<dbReference type="EMBL" id="CP013099">
    <property type="protein sequence ID" value="ALP53877.1"/>
    <property type="molecule type" value="Genomic_DNA"/>
</dbReference>
<accession>A0A0S2TFG6</accession>
<feature type="transmembrane region" description="Helical" evidence="1">
    <location>
        <begin position="21"/>
        <end position="42"/>
    </location>
</feature>
<sequence>MLTIRCLVQMMLEEKMKCNVGGVDMVVRLVAGAILLVVALAVPMGPVWQTVVLVLATIGLVTGAIRFCPLNALLGINSCGDKQAPGQSDA</sequence>
<keyword evidence="1" id="KW-0472">Membrane</keyword>
<keyword evidence="4" id="KW-1185">Reference proteome</keyword>
<dbReference type="AlphaFoldDB" id="A0A0S2TFG6"/>
<evidence type="ECO:0000313" key="4">
    <source>
        <dbReference type="Proteomes" id="UP000055136"/>
    </source>
</evidence>
<keyword evidence="1" id="KW-0812">Transmembrane</keyword>
<evidence type="ECO:0000313" key="3">
    <source>
        <dbReference type="EMBL" id="ALP53877.1"/>
    </source>
</evidence>
<dbReference type="KEGG" id="tee:Tel_12435"/>
<feature type="transmembrane region" description="Helical" evidence="1">
    <location>
        <begin position="48"/>
        <end position="68"/>
    </location>
</feature>
<protein>
    <recommendedName>
        <fullName evidence="2">Inner membrane protein YgaP-like transmembrane domain-containing protein</fullName>
    </recommendedName>
</protein>
<evidence type="ECO:0000259" key="2">
    <source>
        <dbReference type="Pfam" id="PF11127"/>
    </source>
</evidence>
<dbReference type="InterPro" id="IPR021309">
    <property type="entry name" value="YgaP-like_TM"/>
</dbReference>